<accession>A0A9C6X8G1</accession>
<dbReference type="KEGG" id="foc:127751478"/>
<dbReference type="GeneID" id="127751478"/>
<sequence length="181" mass="21038">MFNPDRYPVPLPRLLPVHSKMSYAFCDMQMLREASGQYVIKEFSIYDPYFNKSYTEIFAPPYPADWLPPKQRKQNDYITKRIHGITWEQGTLPYSECHDYIKMVTSIYADLYVEGDEKRAILQNIVSHARITDIGVLGCPRLDTLPKLPFSDLNSKSMHSSLSCAEQNAQRIGVWFEHQLL</sequence>
<name>A0A9C6X8G1_FRAOC</name>
<evidence type="ECO:0000313" key="2">
    <source>
        <dbReference type="RefSeq" id="XP_052131076.1"/>
    </source>
</evidence>
<proteinExistence type="predicted"/>
<dbReference type="AlphaFoldDB" id="A0A9C6X8G1"/>
<dbReference type="OrthoDB" id="6615313at2759"/>
<organism evidence="1 2">
    <name type="scientific">Frankliniella occidentalis</name>
    <name type="common">Western flower thrips</name>
    <name type="synonym">Euthrips occidentalis</name>
    <dbReference type="NCBI Taxonomy" id="133901"/>
    <lineage>
        <taxon>Eukaryota</taxon>
        <taxon>Metazoa</taxon>
        <taxon>Ecdysozoa</taxon>
        <taxon>Arthropoda</taxon>
        <taxon>Hexapoda</taxon>
        <taxon>Insecta</taxon>
        <taxon>Pterygota</taxon>
        <taxon>Neoptera</taxon>
        <taxon>Paraneoptera</taxon>
        <taxon>Thysanoptera</taxon>
        <taxon>Terebrantia</taxon>
        <taxon>Thripoidea</taxon>
        <taxon>Thripidae</taxon>
        <taxon>Frankliniella</taxon>
    </lineage>
</organism>
<evidence type="ECO:0000313" key="1">
    <source>
        <dbReference type="Proteomes" id="UP000504606"/>
    </source>
</evidence>
<dbReference type="Proteomes" id="UP000504606">
    <property type="component" value="Unplaced"/>
</dbReference>
<dbReference type="RefSeq" id="XP_052131076.1">
    <property type="nucleotide sequence ID" value="XM_052275116.1"/>
</dbReference>
<reference evidence="2" key="1">
    <citation type="submission" date="2025-08" db="UniProtKB">
        <authorList>
            <consortium name="RefSeq"/>
        </authorList>
    </citation>
    <scope>IDENTIFICATION</scope>
    <source>
        <tissue evidence="2">Whole organism</tissue>
    </source>
</reference>
<gene>
    <name evidence="2" type="primary">LOC127751478</name>
</gene>
<protein>
    <submittedName>
        <fullName evidence="2">Uncharacterized protein LOC127751478</fullName>
    </submittedName>
</protein>
<keyword evidence="1" id="KW-1185">Reference proteome</keyword>